<organism evidence="5 6">
    <name type="scientific">Stella humosa</name>
    <dbReference type="NCBI Taxonomy" id="94"/>
    <lineage>
        <taxon>Bacteria</taxon>
        <taxon>Pseudomonadati</taxon>
        <taxon>Pseudomonadota</taxon>
        <taxon>Alphaproteobacteria</taxon>
        <taxon>Rhodospirillales</taxon>
        <taxon>Stellaceae</taxon>
        <taxon>Stella</taxon>
    </lineage>
</organism>
<dbReference type="Proteomes" id="UP000278222">
    <property type="component" value="Unassembled WGS sequence"/>
</dbReference>
<dbReference type="AlphaFoldDB" id="A0A3N1MGP0"/>
<accession>A0A3N1MGP0</accession>
<keyword evidence="3" id="KW-0029">Amino-acid transport</keyword>
<dbReference type="EMBL" id="RJKX01000013">
    <property type="protein sequence ID" value="ROQ00346.1"/>
    <property type="molecule type" value="Genomic_DNA"/>
</dbReference>
<dbReference type="OrthoDB" id="5450279at2"/>
<proteinExistence type="inferred from homology"/>
<dbReference type="Gene3D" id="3.40.50.2300">
    <property type="match status" value="2"/>
</dbReference>
<dbReference type="SUPFAM" id="SSF53822">
    <property type="entry name" value="Periplasmic binding protein-like I"/>
    <property type="match status" value="1"/>
</dbReference>
<name>A0A3N1MGP0_9PROT</name>
<dbReference type="InterPro" id="IPR051010">
    <property type="entry name" value="BCAA_transport"/>
</dbReference>
<dbReference type="CDD" id="cd20378">
    <property type="entry name" value="PBP1_SBP-like"/>
    <property type="match status" value="1"/>
</dbReference>
<feature type="domain" description="Leucine-binding protein" evidence="4">
    <location>
        <begin position="33"/>
        <end position="366"/>
    </location>
</feature>
<comment type="similarity">
    <text evidence="1">Belongs to the leucine-binding protein family.</text>
</comment>
<sequence>MDRRRFIQLAAATGAAALPLPGFIRSGFAAERVDIGAVYSSTGPFASAAVLANRGSKLAVDTYGKAGGAALNYVLLDDQGDPGKAVRKVQEAIEQQKIRHFIGATISSMALAISKEVHKAGGVYTNQGGADEITGPDCNRATFRWPVATYGAIEQTVRPVIELNPGAKRWYTITGQYVFGEALLRNTKAVLAEKGLEHAGNSYHSLAEKEFSGYITAAIAQKPDVLCILNFGNQTADVIRQAVSFGAKRNMKIVVPWSTGLDQFQALGSNVIEGVYFGLQYWHEVDTPGNRRLRQLVKEKLNETPTYLVAVGYAIVQMLLEGMNKANSTDPARIIAAMEGMTYEGITGDEMIRAGDHQVIKDYYLAIGKARSAMKDGENFADIISSGKSFLPLDKTGCKMA</sequence>
<reference evidence="5 6" key="1">
    <citation type="submission" date="2018-11" db="EMBL/GenBank/DDBJ databases">
        <title>Genomic Encyclopedia of Type Strains, Phase IV (KMG-IV): sequencing the most valuable type-strain genomes for metagenomic binning, comparative biology and taxonomic classification.</title>
        <authorList>
            <person name="Goeker M."/>
        </authorList>
    </citation>
    <scope>NUCLEOTIDE SEQUENCE [LARGE SCALE GENOMIC DNA]</scope>
    <source>
        <strain evidence="5 6">DSM 5900</strain>
    </source>
</reference>
<keyword evidence="6" id="KW-1185">Reference proteome</keyword>
<evidence type="ECO:0000256" key="2">
    <source>
        <dbReference type="ARBA" id="ARBA00022729"/>
    </source>
</evidence>
<dbReference type="NCBIfam" id="TIGR01409">
    <property type="entry name" value="TAT_signal_seq"/>
    <property type="match status" value="1"/>
</dbReference>
<keyword evidence="2" id="KW-0732">Signal</keyword>
<dbReference type="RefSeq" id="WP_123689638.1">
    <property type="nucleotide sequence ID" value="NZ_AP019700.1"/>
</dbReference>
<evidence type="ECO:0000313" key="6">
    <source>
        <dbReference type="Proteomes" id="UP000278222"/>
    </source>
</evidence>
<dbReference type="Pfam" id="PF13458">
    <property type="entry name" value="Peripla_BP_6"/>
    <property type="match status" value="1"/>
</dbReference>
<gene>
    <name evidence="5" type="ORF">EDC65_2142</name>
</gene>
<dbReference type="InterPro" id="IPR028081">
    <property type="entry name" value="Leu-bd"/>
</dbReference>
<dbReference type="PANTHER" id="PTHR30483:SF6">
    <property type="entry name" value="PERIPLASMIC BINDING PROTEIN OF ABC TRANSPORTER FOR NATURAL AMINO ACIDS"/>
    <property type="match status" value="1"/>
</dbReference>
<evidence type="ECO:0000313" key="5">
    <source>
        <dbReference type="EMBL" id="ROQ00346.1"/>
    </source>
</evidence>
<keyword evidence="3" id="KW-0813">Transport</keyword>
<dbReference type="PANTHER" id="PTHR30483">
    <property type="entry name" value="LEUCINE-SPECIFIC-BINDING PROTEIN"/>
    <property type="match status" value="1"/>
</dbReference>
<evidence type="ECO:0000256" key="3">
    <source>
        <dbReference type="ARBA" id="ARBA00022970"/>
    </source>
</evidence>
<comment type="caution">
    <text evidence="5">The sequence shown here is derived from an EMBL/GenBank/DDBJ whole genome shotgun (WGS) entry which is preliminary data.</text>
</comment>
<dbReference type="InterPro" id="IPR019546">
    <property type="entry name" value="TAT_signal_bac_arc"/>
</dbReference>
<dbReference type="InterPro" id="IPR028082">
    <property type="entry name" value="Peripla_BP_I"/>
</dbReference>
<evidence type="ECO:0000256" key="1">
    <source>
        <dbReference type="ARBA" id="ARBA00010062"/>
    </source>
</evidence>
<protein>
    <submittedName>
        <fullName evidence="5">Amino acid/amide ABC transporter substrate-binding protein (HAAT family)</fullName>
    </submittedName>
</protein>
<evidence type="ECO:0000259" key="4">
    <source>
        <dbReference type="Pfam" id="PF13458"/>
    </source>
</evidence>
<dbReference type="GO" id="GO:0006865">
    <property type="term" value="P:amino acid transport"/>
    <property type="evidence" value="ECO:0007669"/>
    <property type="project" value="UniProtKB-KW"/>
</dbReference>